<accession>F2JSP0</accession>
<keyword evidence="2" id="KW-0812">Transmembrane</keyword>
<evidence type="ECO:0008006" key="5">
    <source>
        <dbReference type="Google" id="ProtNLM"/>
    </source>
</evidence>
<sequence>MSSPKFMVIKLKDLRIPILIFLVVIALFVFLLIKNKTTQTFAPSDTYQDGKYIAGITLSDAQMDLVVEVKDHTISSVALSGLDESSTTLYKDLVSGIDYVNTYITTTQSLELPSNANTSSATNMLMDAVKVALSDNDNASITSTYEKLDLTPSAASTGDNAEEDIFVDEFADDTLLDNTATTDNIVVPDNAEAATSNNADTNTSVDANVSNDTTASTN</sequence>
<dbReference type="RefSeq" id="WP_013656173.1">
    <property type="nucleotide sequence ID" value="NC_015275.1"/>
</dbReference>
<feature type="region of interest" description="Disordered" evidence="1">
    <location>
        <begin position="188"/>
        <end position="218"/>
    </location>
</feature>
<keyword evidence="2" id="KW-1133">Transmembrane helix</keyword>
<evidence type="ECO:0000313" key="3">
    <source>
        <dbReference type="EMBL" id="ADZ82874.1"/>
    </source>
</evidence>
<evidence type="ECO:0000313" key="4">
    <source>
        <dbReference type="Proteomes" id="UP000008467"/>
    </source>
</evidence>
<protein>
    <recommendedName>
        <fullName evidence="5">FMN-binding domain protein</fullName>
    </recommendedName>
</protein>
<dbReference type="Proteomes" id="UP000008467">
    <property type="component" value="Chromosome"/>
</dbReference>
<organism evidence="3 4">
    <name type="scientific">Cellulosilyticum lentocellum (strain ATCC 49066 / DSM 5427 / NCIMB 11756 / RHM5)</name>
    <name type="common">Clostridium lentocellum</name>
    <dbReference type="NCBI Taxonomy" id="642492"/>
    <lineage>
        <taxon>Bacteria</taxon>
        <taxon>Bacillati</taxon>
        <taxon>Bacillota</taxon>
        <taxon>Clostridia</taxon>
        <taxon>Lachnospirales</taxon>
        <taxon>Cellulosilyticaceae</taxon>
        <taxon>Cellulosilyticum</taxon>
    </lineage>
</organism>
<keyword evidence="4" id="KW-1185">Reference proteome</keyword>
<proteinExistence type="predicted"/>
<keyword evidence="2" id="KW-0472">Membrane</keyword>
<reference evidence="3 4" key="1">
    <citation type="journal article" date="2011" name="J. Bacteriol.">
        <title>Complete genome sequence of the cellulose-degrading bacterium Cellulosilyticum lentocellum.</title>
        <authorList>
            <consortium name="US DOE Joint Genome Institute"/>
            <person name="Miller D.A."/>
            <person name="Suen G."/>
            <person name="Bruce D."/>
            <person name="Copeland A."/>
            <person name="Cheng J.F."/>
            <person name="Detter C."/>
            <person name="Goodwin L.A."/>
            <person name="Han C.S."/>
            <person name="Hauser L.J."/>
            <person name="Land M.L."/>
            <person name="Lapidus A."/>
            <person name="Lucas S."/>
            <person name="Meincke L."/>
            <person name="Pitluck S."/>
            <person name="Tapia R."/>
            <person name="Teshima H."/>
            <person name="Woyke T."/>
            <person name="Fox B.G."/>
            <person name="Angert E.R."/>
            <person name="Currie C.R."/>
        </authorList>
    </citation>
    <scope>NUCLEOTIDE SEQUENCE [LARGE SCALE GENOMIC DNA]</scope>
    <source>
        <strain evidence="4">ATCC 49066 / DSM 5427 / NCIMB 11756 / RHM5</strain>
    </source>
</reference>
<feature type="compositionally biased region" description="Polar residues" evidence="1">
    <location>
        <begin position="193"/>
        <end position="218"/>
    </location>
</feature>
<feature type="transmembrane region" description="Helical" evidence="2">
    <location>
        <begin position="14"/>
        <end position="33"/>
    </location>
</feature>
<gene>
    <name evidence="3" type="ordered locus">Clole_1145</name>
</gene>
<dbReference type="STRING" id="642492.Clole_1145"/>
<name>F2JSP0_CELLD</name>
<dbReference type="EMBL" id="CP002582">
    <property type="protein sequence ID" value="ADZ82874.1"/>
    <property type="molecule type" value="Genomic_DNA"/>
</dbReference>
<evidence type="ECO:0000256" key="1">
    <source>
        <dbReference type="SAM" id="MobiDB-lite"/>
    </source>
</evidence>
<evidence type="ECO:0000256" key="2">
    <source>
        <dbReference type="SAM" id="Phobius"/>
    </source>
</evidence>
<dbReference type="KEGG" id="cle:Clole_1145"/>
<dbReference type="AlphaFoldDB" id="F2JSP0"/>
<dbReference type="HOGENOM" id="CLU_1265060_0_0_9"/>